<organism evidence="2 3">
    <name type="scientific">Candidatus Corynebacterium faecigallinarum</name>
    <dbReference type="NCBI Taxonomy" id="2838528"/>
    <lineage>
        <taxon>Bacteria</taxon>
        <taxon>Bacillati</taxon>
        <taxon>Actinomycetota</taxon>
        <taxon>Actinomycetes</taxon>
        <taxon>Mycobacteriales</taxon>
        <taxon>Corynebacteriaceae</taxon>
        <taxon>Corynebacterium</taxon>
    </lineage>
</organism>
<feature type="compositionally biased region" description="Acidic residues" evidence="1">
    <location>
        <begin position="49"/>
        <end position="63"/>
    </location>
</feature>
<gene>
    <name evidence="2" type="ORF">H9751_10370</name>
</gene>
<dbReference type="Proteomes" id="UP000823858">
    <property type="component" value="Unassembled WGS sequence"/>
</dbReference>
<proteinExistence type="predicted"/>
<comment type="caution">
    <text evidence="2">The sequence shown here is derived from an EMBL/GenBank/DDBJ whole genome shotgun (WGS) entry which is preliminary data.</text>
</comment>
<evidence type="ECO:0000256" key="1">
    <source>
        <dbReference type="SAM" id="MobiDB-lite"/>
    </source>
</evidence>
<dbReference type="EMBL" id="DWVP01000023">
    <property type="protein sequence ID" value="HJC85925.1"/>
    <property type="molecule type" value="Genomic_DNA"/>
</dbReference>
<accession>A0A9D2QE46</accession>
<dbReference type="AlphaFoldDB" id="A0A9D2QE46"/>
<sequence>MNARHAPWPDRARGASVSDGLASVLPLPLLNAVENTARSASRRGSDGGGDSDGEAGTDTSDTNDEDVTLLLLAEHHRPGEGYFTRALGVNSAMSVAETVRAVLIAFSWPGAVRMLQDAGDTVVGGAVSGSAAMRPTTASAASSAASSRVTSPPDGVAWAVRARRRDRLRVYSRTAAPIATPLREALGRDGTATLVADGAVFSVTTAGSMTRDDHTPEAVCLAGDFIPEQGVRTGDGRQDGASGIPRDVDLAAVNVTLTGEETVEQILAGITPELRDLLLAGDLYEFTPLLQALDLERPAQVSDEIQSVLSTLPAETTPVGRAAAWARIVALSTLSDRAASDEISEMLMAGLGFTRADADLDPDVGKLSSDPLDAAEIRQLSAATGHVLATCGADVWGQRDATVSGVTPLVRRCSLVERLEMYRYLLQRWDCHADDADDADDGGGGAADVPGGRP</sequence>
<reference evidence="2" key="1">
    <citation type="journal article" date="2021" name="PeerJ">
        <title>Extensive microbial diversity within the chicken gut microbiome revealed by metagenomics and culture.</title>
        <authorList>
            <person name="Gilroy R."/>
            <person name="Ravi A."/>
            <person name="Getino M."/>
            <person name="Pursley I."/>
            <person name="Horton D.L."/>
            <person name="Alikhan N.F."/>
            <person name="Baker D."/>
            <person name="Gharbi K."/>
            <person name="Hall N."/>
            <person name="Watson M."/>
            <person name="Adriaenssens E.M."/>
            <person name="Foster-Nyarko E."/>
            <person name="Jarju S."/>
            <person name="Secka A."/>
            <person name="Antonio M."/>
            <person name="Oren A."/>
            <person name="Chaudhuri R.R."/>
            <person name="La Ragione R."/>
            <person name="Hildebrand F."/>
            <person name="Pallen M.J."/>
        </authorList>
    </citation>
    <scope>NUCLEOTIDE SEQUENCE</scope>
    <source>
        <strain evidence="2">ChiHjej13B12-4958</strain>
    </source>
</reference>
<feature type="region of interest" description="Disordered" evidence="1">
    <location>
        <begin position="37"/>
        <end position="63"/>
    </location>
</feature>
<name>A0A9D2QE46_9CORY</name>
<reference evidence="2" key="2">
    <citation type="submission" date="2021-04" db="EMBL/GenBank/DDBJ databases">
        <authorList>
            <person name="Gilroy R."/>
        </authorList>
    </citation>
    <scope>NUCLEOTIDE SEQUENCE</scope>
    <source>
        <strain evidence="2">ChiHjej13B12-4958</strain>
    </source>
</reference>
<protein>
    <submittedName>
        <fullName evidence="2">Uncharacterized protein</fullName>
    </submittedName>
</protein>
<evidence type="ECO:0000313" key="2">
    <source>
        <dbReference type="EMBL" id="HJC85925.1"/>
    </source>
</evidence>
<evidence type="ECO:0000313" key="3">
    <source>
        <dbReference type="Proteomes" id="UP000823858"/>
    </source>
</evidence>